<keyword evidence="1" id="KW-0812">Transmembrane</keyword>
<dbReference type="EMBL" id="DNAN01000037">
    <property type="protein sequence ID" value="HAW74303.1"/>
    <property type="molecule type" value="Genomic_DNA"/>
</dbReference>
<evidence type="ECO:0000256" key="1">
    <source>
        <dbReference type="SAM" id="Phobius"/>
    </source>
</evidence>
<proteinExistence type="predicted"/>
<gene>
    <name evidence="2" type="ORF">DCW74_01035</name>
</gene>
<keyword evidence="1" id="KW-0472">Membrane</keyword>
<dbReference type="AlphaFoldDB" id="A0A350NZ36"/>
<dbReference type="Proteomes" id="UP000263517">
    <property type="component" value="Unassembled WGS sequence"/>
</dbReference>
<accession>A0A350NZ36</accession>
<organism evidence="2 3">
    <name type="scientific">Alteromonas australica</name>
    <dbReference type="NCBI Taxonomy" id="589873"/>
    <lineage>
        <taxon>Bacteria</taxon>
        <taxon>Pseudomonadati</taxon>
        <taxon>Pseudomonadota</taxon>
        <taxon>Gammaproteobacteria</taxon>
        <taxon>Alteromonadales</taxon>
        <taxon>Alteromonadaceae</taxon>
        <taxon>Alteromonas/Salinimonas group</taxon>
        <taxon>Alteromonas</taxon>
    </lineage>
</organism>
<keyword evidence="1" id="KW-1133">Transmembrane helix</keyword>
<feature type="transmembrane region" description="Helical" evidence="1">
    <location>
        <begin position="41"/>
        <end position="60"/>
    </location>
</feature>
<name>A0A350NZ36_9ALTE</name>
<comment type="caution">
    <text evidence="2">The sequence shown here is derived from an EMBL/GenBank/DDBJ whole genome shotgun (WGS) entry which is preliminary data.</text>
</comment>
<sequence length="97" mass="10167">MEHAVGASVVIAGFLRGVVPILKSPILGEIWNKWPKWLRPLVLCAIAAFLGLLDALALGVPFTQSLLSAFAAVGVAVTSYESGKGVKLPSKPDELGK</sequence>
<evidence type="ECO:0000313" key="3">
    <source>
        <dbReference type="Proteomes" id="UP000263517"/>
    </source>
</evidence>
<reference evidence="2 3" key="1">
    <citation type="journal article" date="2018" name="Nat. Biotechnol.">
        <title>A standardized bacterial taxonomy based on genome phylogeny substantially revises the tree of life.</title>
        <authorList>
            <person name="Parks D.H."/>
            <person name="Chuvochina M."/>
            <person name="Waite D.W."/>
            <person name="Rinke C."/>
            <person name="Skarshewski A."/>
            <person name="Chaumeil P.A."/>
            <person name="Hugenholtz P."/>
        </authorList>
    </citation>
    <scope>NUCLEOTIDE SEQUENCE [LARGE SCALE GENOMIC DNA]</scope>
    <source>
        <strain evidence="2">UBA11978</strain>
    </source>
</reference>
<evidence type="ECO:0000313" key="2">
    <source>
        <dbReference type="EMBL" id="HAW74303.1"/>
    </source>
</evidence>
<protein>
    <submittedName>
        <fullName evidence="2">Uncharacterized protein</fullName>
    </submittedName>
</protein>